<feature type="repeat" description="WD" evidence="15">
    <location>
        <begin position="186"/>
        <end position="229"/>
    </location>
</feature>
<evidence type="ECO:0000256" key="1">
    <source>
        <dbReference type="ARBA" id="ARBA00004255"/>
    </source>
</evidence>
<dbReference type="InterPro" id="IPR020472">
    <property type="entry name" value="WD40_PAC1"/>
</dbReference>
<dbReference type="GO" id="GO:0005198">
    <property type="term" value="F:structural molecule activity"/>
    <property type="evidence" value="ECO:0007669"/>
    <property type="project" value="InterPro"/>
</dbReference>
<dbReference type="InterPro" id="IPR056176">
    <property type="entry name" value="TPR_COPA_B"/>
</dbReference>
<evidence type="ECO:0000256" key="5">
    <source>
        <dbReference type="ARBA" id="ARBA00022490"/>
    </source>
</evidence>
<keyword evidence="5" id="KW-0963">Cytoplasm</keyword>
<feature type="repeat" description="WD" evidence="15">
    <location>
        <begin position="96"/>
        <end position="129"/>
    </location>
</feature>
<dbReference type="SUPFAM" id="SSF50978">
    <property type="entry name" value="WD40 repeat-like"/>
    <property type="match status" value="1"/>
</dbReference>
<dbReference type="EMBL" id="VLTO01000009">
    <property type="protein sequence ID" value="KAA0176309.1"/>
    <property type="molecule type" value="Genomic_DNA"/>
</dbReference>
<dbReference type="OrthoDB" id="2150324at2759"/>
<dbReference type="Proteomes" id="UP000322899">
    <property type="component" value="Unassembled WGS sequence"/>
</dbReference>
<feature type="repeat" description="WD" evidence="15">
    <location>
        <begin position="139"/>
        <end position="171"/>
    </location>
</feature>
<evidence type="ECO:0000256" key="9">
    <source>
        <dbReference type="ARBA" id="ARBA00022927"/>
    </source>
</evidence>
<evidence type="ECO:0000256" key="10">
    <source>
        <dbReference type="ARBA" id="ARBA00023034"/>
    </source>
</evidence>
<evidence type="ECO:0000256" key="13">
    <source>
        <dbReference type="ARBA" id="ARBA00025536"/>
    </source>
</evidence>
<evidence type="ECO:0000259" key="18">
    <source>
        <dbReference type="Pfam" id="PF23953"/>
    </source>
</evidence>
<dbReference type="GO" id="GO:0030126">
    <property type="term" value="C:COPI vesicle coat"/>
    <property type="evidence" value="ECO:0007669"/>
    <property type="project" value="TreeGrafter"/>
</dbReference>
<keyword evidence="6 15" id="KW-0853">WD repeat</keyword>
<dbReference type="PANTHER" id="PTHR19876">
    <property type="entry name" value="COATOMER"/>
    <property type="match status" value="1"/>
</dbReference>
<dbReference type="CDD" id="cd00200">
    <property type="entry name" value="WD40"/>
    <property type="match status" value="1"/>
</dbReference>
<keyword evidence="8" id="KW-0931">ER-Golgi transport</keyword>
<feature type="compositionally biased region" description="Acidic residues" evidence="16">
    <location>
        <begin position="1087"/>
        <end position="1101"/>
    </location>
</feature>
<dbReference type="GO" id="GO:0000139">
    <property type="term" value="C:Golgi membrane"/>
    <property type="evidence" value="ECO:0007669"/>
    <property type="project" value="UniProtKB-SubCell"/>
</dbReference>
<dbReference type="PROSITE" id="PS50082">
    <property type="entry name" value="WD_REPEATS_2"/>
    <property type="match status" value="4"/>
</dbReference>
<feature type="domain" description="COPA/B TPR" evidence="18">
    <location>
        <begin position="623"/>
        <end position="811"/>
    </location>
</feature>
<dbReference type="AlphaFoldDB" id="A0A5A8EFI0"/>
<dbReference type="InterPro" id="IPR050844">
    <property type="entry name" value="Coatomer_complex_subunit"/>
</dbReference>
<feature type="region of interest" description="Disordered" evidence="16">
    <location>
        <begin position="899"/>
        <end position="1101"/>
    </location>
</feature>
<feature type="compositionally biased region" description="Acidic residues" evidence="16">
    <location>
        <begin position="1050"/>
        <end position="1060"/>
    </location>
</feature>
<keyword evidence="11" id="KW-0472">Membrane</keyword>
<sequence length="1101" mass="116198">MPLRLDIKEVLRKPSERVKSVDLHPTEPWILAGLYDGNVIIYNIETGKVVKAFEIAPGTPVRCARFVARLSLVVAGSDDFMLRAVNYNTGDKVAEQDAHSDYIRYVEPHPSSGALLTASDDMTLKLWDMGNGFKHIHTFEGHAHFVMMARFNPKDANTFASASLDRSVKVWTASGQAHTVEPNFSLDGHERGVNCVDYFHGGDRPYLISGADDHTLRIWDYQTRSCVTVLEGHSDNISAVLYHPRLPLIASGSEDGTIRIWHAATYKTEATLSYGLDRCWAVGASVGSNRIAMGFDGGCVVATLGDDVPISSMDRSGKLLTADNNQIVFSTVRAAFATGGGPAASAAAAGEAASAATGPEDGARLELRSRDMGSIDMYPRALLHNSNGRFVAALGDNEYVIYTAQALRSKSFGKGRDLAWSAQGSGDYAVLTSSSGVSVFKDFREAFEFRVPFAATKVSGGALLAVQRNDFVQFWAWDQEMFVMQVDAECLGVHWNESGDFVAITTPDATYILEHNKDAVMAASMATGDDAARIAAEGVDGALTVVHELHERIVSAEWAGDCLLFVTSRGKLCYFVGGRTITVAVLPGPQHILGYLQKDGRVVMQNRSGEIFSYALAWPLLDYQTAVVRRDFDRANTILPGIPRDQHTRIAKFLEAQGFKEEALAVSTDPEHRFELAIALNRLDIAHAITTEAAAEAEADEVEVEARWRQLADLALSRGDIKLSLECAKAGKDHPTLLLLYTSLGHAEGLAELAQDAEAAGRANVALAARLALSDASGAVDILRKSGRVADAAIFARAHCPSRAAEATSEWIGHLRARAARGDRGAERAAEAIANPAEYANLFEGWELALETEQAVADSGALPCSSAQHATASAMLDAGVNSDEGWAALTALAGGEVAADMAAAEAPEPEDEPEAAPAESPEAPELPTAPVASPTSPSPVASSGAGSPGPAAGAAQATDAPVDAPADADVDAAADDDQDDAAAFDQDDFGDDSAAWQPASPPAAASPSPAASSPQHARVEASSPPRQAADVPAAEPAAAPPAPVEAPEPAAEEEAIDFGMDDFATPPGEREAAPGEGAAPAAAAPAADDDFDLDLDLGDFE</sequence>
<dbReference type="InterPro" id="IPR015943">
    <property type="entry name" value="WD40/YVTN_repeat-like_dom_sf"/>
</dbReference>
<dbReference type="Gene3D" id="2.130.10.10">
    <property type="entry name" value="YVTN repeat-like/Quinoprotein amine dehydrogenase"/>
    <property type="match status" value="1"/>
</dbReference>
<dbReference type="Pfam" id="PF04053">
    <property type="entry name" value="B-prop_COPA_B_2nd"/>
    <property type="match status" value="1"/>
</dbReference>
<feature type="compositionally biased region" description="Low complexity" evidence="16">
    <location>
        <begin position="992"/>
        <end position="1014"/>
    </location>
</feature>
<comment type="subcellular location">
    <subcellularLocation>
        <location evidence="2">Cytoplasmic vesicle</location>
        <location evidence="2">COPI-coated vesicle membrane</location>
        <topology evidence="2">Peripheral membrane protein</topology>
        <orientation evidence="2">Cytoplasmic side</orientation>
    </subcellularLocation>
    <subcellularLocation>
        <location evidence="1">Golgi apparatus membrane</location>
        <topology evidence="1">Peripheral membrane protein</topology>
        <orientation evidence="1">Cytoplasmic side</orientation>
    </subcellularLocation>
</comment>
<keyword evidence="7" id="KW-0677">Repeat</keyword>
<dbReference type="PRINTS" id="PR00320">
    <property type="entry name" value="GPROTEINBRPT"/>
</dbReference>
<dbReference type="GO" id="GO:0006891">
    <property type="term" value="P:intra-Golgi vesicle-mediated transport"/>
    <property type="evidence" value="ECO:0007669"/>
    <property type="project" value="TreeGrafter"/>
</dbReference>
<dbReference type="CDD" id="cd22947">
    <property type="entry name" value="Coatomer_WDAD_beta-like"/>
    <property type="match status" value="1"/>
</dbReference>
<dbReference type="Pfam" id="PF00400">
    <property type="entry name" value="WD40"/>
    <property type="match status" value="5"/>
</dbReference>
<reference evidence="19 20" key="1">
    <citation type="submission" date="2019-07" db="EMBL/GenBank/DDBJ databases">
        <title>Genomes of Cafeteria roenbergensis.</title>
        <authorList>
            <person name="Fischer M.G."/>
            <person name="Hackl T."/>
            <person name="Roman M."/>
        </authorList>
    </citation>
    <scope>NUCLEOTIDE SEQUENCE [LARGE SCALE GENOMIC DNA]</scope>
    <source>
        <strain evidence="19 20">E4-10P</strain>
    </source>
</reference>
<dbReference type="SMART" id="SM00320">
    <property type="entry name" value="WD40"/>
    <property type="match status" value="6"/>
</dbReference>
<evidence type="ECO:0000256" key="11">
    <source>
        <dbReference type="ARBA" id="ARBA00023136"/>
    </source>
</evidence>
<dbReference type="Gene3D" id="1.25.40.470">
    <property type="match status" value="1"/>
</dbReference>
<evidence type="ECO:0000256" key="3">
    <source>
        <dbReference type="ARBA" id="ARBA00010844"/>
    </source>
</evidence>
<gene>
    <name evidence="19" type="ORF">FNF27_02365</name>
</gene>
<dbReference type="FunFam" id="1.25.40.470:FF:000001">
    <property type="entry name" value="Coatomer subunit beta"/>
    <property type="match status" value="1"/>
</dbReference>
<evidence type="ECO:0000256" key="12">
    <source>
        <dbReference type="ARBA" id="ARBA00023329"/>
    </source>
</evidence>
<evidence type="ECO:0000256" key="15">
    <source>
        <dbReference type="PROSITE-ProRule" id="PRU00221"/>
    </source>
</evidence>
<organism evidence="19 20">
    <name type="scientific">Cafeteria roenbergensis</name>
    <name type="common">Marine flagellate</name>
    <dbReference type="NCBI Taxonomy" id="33653"/>
    <lineage>
        <taxon>Eukaryota</taxon>
        <taxon>Sar</taxon>
        <taxon>Stramenopiles</taxon>
        <taxon>Bigyra</taxon>
        <taxon>Opalozoa</taxon>
        <taxon>Bicosoecida</taxon>
        <taxon>Cafeteriaceae</taxon>
        <taxon>Cafeteria</taxon>
    </lineage>
</organism>
<comment type="caution">
    <text evidence="19">The sequence shown here is derived from an EMBL/GenBank/DDBJ whole genome shotgun (WGS) entry which is preliminary data.</text>
</comment>
<feature type="compositionally biased region" description="Acidic residues" evidence="16">
    <location>
        <begin position="966"/>
        <end position="991"/>
    </location>
</feature>
<evidence type="ECO:0000256" key="8">
    <source>
        <dbReference type="ARBA" id="ARBA00022892"/>
    </source>
</evidence>
<accession>A0A5A8EFI0</accession>
<feature type="domain" description="COPA/B second beta-propeller" evidence="17">
    <location>
        <begin position="357"/>
        <end position="604"/>
    </location>
</feature>
<dbReference type="PROSITE" id="PS00678">
    <property type="entry name" value="WD_REPEATS_1"/>
    <property type="match status" value="1"/>
</dbReference>
<evidence type="ECO:0000256" key="4">
    <source>
        <dbReference type="ARBA" id="ARBA00022448"/>
    </source>
</evidence>
<feature type="compositionally biased region" description="Low complexity" evidence="16">
    <location>
        <begin position="915"/>
        <end position="965"/>
    </location>
</feature>
<feature type="repeat" description="WD" evidence="15">
    <location>
        <begin position="230"/>
        <end position="271"/>
    </location>
</feature>
<name>A0A5A8EFI0_CAFRO</name>
<evidence type="ECO:0000256" key="2">
    <source>
        <dbReference type="ARBA" id="ARBA00004347"/>
    </source>
</evidence>
<protein>
    <recommendedName>
        <fullName evidence="14">Beta'-coat protein</fullName>
    </recommendedName>
</protein>
<dbReference type="PANTHER" id="PTHR19876:SF2">
    <property type="entry name" value="COATOMER SUBUNIT BETA"/>
    <property type="match status" value="1"/>
</dbReference>
<feature type="compositionally biased region" description="Low complexity" evidence="16">
    <location>
        <begin position="1028"/>
        <end position="1037"/>
    </location>
</feature>
<dbReference type="InterPro" id="IPR036322">
    <property type="entry name" value="WD40_repeat_dom_sf"/>
</dbReference>
<dbReference type="InterPro" id="IPR019775">
    <property type="entry name" value="WD40_repeat_CS"/>
</dbReference>
<evidence type="ECO:0000256" key="7">
    <source>
        <dbReference type="ARBA" id="ARBA00022737"/>
    </source>
</evidence>
<evidence type="ECO:0000313" key="20">
    <source>
        <dbReference type="Proteomes" id="UP000322899"/>
    </source>
</evidence>
<proteinExistence type="inferred from homology"/>
<evidence type="ECO:0000256" key="16">
    <source>
        <dbReference type="SAM" id="MobiDB-lite"/>
    </source>
</evidence>
<dbReference type="GO" id="GO:0006888">
    <property type="term" value="P:endoplasmic reticulum to Golgi vesicle-mediated transport"/>
    <property type="evidence" value="ECO:0007669"/>
    <property type="project" value="TreeGrafter"/>
</dbReference>
<dbReference type="InterPro" id="IPR001680">
    <property type="entry name" value="WD40_rpt"/>
</dbReference>
<comment type="similarity">
    <text evidence="3">Belongs to the WD repeat COPB2 family.</text>
</comment>
<feature type="compositionally biased region" description="Low complexity" evidence="16">
    <location>
        <begin position="1074"/>
        <end position="1086"/>
    </location>
</feature>
<evidence type="ECO:0000256" key="14">
    <source>
        <dbReference type="ARBA" id="ARBA00032920"/>
    </source>
</evidence>
<evidence type="ECO:0000256" key="6">
    <source>
        <dbReference type="ARBA" id="ARBA00022574"/>
    </source>
</evidence>
<keyword evidence="9" id="KW-0653">Protein transport</keyword>
<dbReference type="FunFam" id="2.130.10.10:FF:000016">
    <property type="entry name" value="Coatomer alpha subunit, putative"/>
    <property type="match status" value="1"/>
</dbReference>
<dbReference type="PROSITE" id="PS50294">
    <property type="entry name" value="WD_REPEATS_REGION"/>
    <property type="match status" value="4"/>
</dbReference>
<comment type="function">
    <text evidence="13">The coatomer is a cytosolic protein complex that binds to dilysine motifs and reversibly associates with Golgi non-clathrin-coated vesicles, which further mediate biosynthetic protein transport from the ER, via the Golgi up to the trans Golgi network. Coatomer complex is required for budding from Golgi membranes, and is essential for the retrograde Golgi-to-ER transport of dilysine-tagged proteins.</text>
</comment>
<dbReference type="GO" id="GO:0006886">
    <property type="term" value="P:intracellular protein transport"/>
    <property type="evidence" value="ECO:0007669"/>
    <property type="project" value="InterPro"/>
</dbReference>
<dbReference type="InterPro" id="IPR011048">
    <property type="entry name" value="Haem_d1_sf"/>
</dbReference>
<dbReference type="SUPFAM" id="SSF51004">
    <property type="entry name" value="C-terminal (heme d1) domain of cytochrome cd1-nitrite reductase"/>
    <property type="match status" value="1"/>
</dbReference>
<evidence type="ECO:0000313" key="19">
    <source>
        <dbReference type="EMBL" id="KAA0176309.1"/>
    </source>
</evidence>
<keyword evidence="10" id="KW-0333">Golgi apparatus</keyword>
<dbReference type="Pfam" id="PF23953">
    <property type="entry name" value="TPR_COPA_B"/>
    <property type="match status" value="1"/>
</dbReference>
<keyword evidence="4" id="KW-0813">Transport</keyword>
<evidence type="ECO:0000259" key="17">
    <source>
        <dbReference type="Pfam" id="PF04053"/>
    </source>
</evidence>
<dbReference type="GO" id="GO:0006890">
    <property type="term" value="P:retrograde vesicle-mediated transport, Golgi to endoplasmic reticulum"/>
    <property type="evidence" value="ECO:0007669"/>
    <property type="project" value="TreeGrafter"/>
</dbReference>
<dbReference type="InterPro" id="IPR006692">
    <property type="entry name" value="Beta-prop_COPA/B_2nd"/>
</dbReference>
<keyword evidence="12" id="KW-0968">Cytoplasmic vesicle</keyword>